<dbReference type="InterPro" id="IPR029711">
    <property type="entry name" value="Haus7-like"/>
</dbReference>
<keyword evidence="2" id="KW-1185">Reference proteome</keyword>
<organism evidence="1 2">
    <name type="scientific">Bugula neritina</name>
    <name type="common">Brown bryozoan</name>
    <name type="synonym">Sertularia neritina</name>
    <dbReference type="NCBI Taxonomy" id="10212"/>
    <lineage>
        <taxon>Eukaryota</taxon>
        <taxon>Metazoa</taxon>
        <taxon>Spiralia</taxon>
        <taxon>Lophotrochozoa</taxon>
        <taxon>Bryozoa</taxon>
        <taxon>Gymnolaemata</taxon>
        <taxon>Cheilostomatida</taxon>
        <taxon>Flustrina</taxon>
        <taxon>Buguloidea</taxon>
        <taxon>Bugulidae</taxon>
        <taxon>Bugula</taxon>
    </lineage>
</organism>
<protein>
    <submittedName>
        <fullName evidence="1">HAUS7</fullName>
    </submittedName>
</protein>
<name>A0A7J7JAX8_BUGNE</name>
<dbReference type="PANTHER" id="PTHR14352">
    <property type="entry name" value="HAUS AUGMIN-LIKE COMPLEX SUBUNIT 7"/>
    <property type="match status" value="1"/>
</dbReference>
<proteinExistence type="predicted"/>
<dbReference type="GO" id="GO:0051011">
    <property type="term" value="F:microtubule minus-end binding"/>
    <property type="evidence" value="ECO:0007669"/>
    <property type="project" value="InterPro"/>
</dbReference>
<dbReference type="AlphaFoldDB" id="A0A7J7JAX8"/>
<dbReference type="OrthoDB" id="6435999at2759"/>
<dbReference type="PANTHER" id="PTHR14352:SF2">
    <property type="entry name" value="HAUS AUGMIN-LIKE COMPLEX SUBUNIT 7"/>
    <property type="match status" value="1"/>
</dbReference>
<dbReference type="GO" id="GO:0051225">
    <property type="term" value="P:spindle assembly"/>
    <property type="evidence" value="ECO:0007669"/>
    <property type="project" value="TreeGrafter"/>
</dbReference>
<dbReference type="GO" id="GO:0070652">
    <property type="term" value="C:HAUS complex"/>
    <property type="evidence" value="ECO:0007669"/>
    <property type="project" value="TreeGrafter"/>
</dbReference>
<dbReference type="EMBL" id="VXIV02002718">
    <property type="protein sequence ID" value="KAF6023412.1"/>
    <property type="molecule type" value="Genomic_DNA"/>
</dbReference>
<dbReference type="InterPro" id="IPR010604">
    <property type="entry name" value="Plant_AUG7"/>
</dbReference>
<dbReference type="Pfam" id="PF06694">
    <property type="entry name" value="Plant_NMP1"/>
    <property type="match status" value="1"/>
</dbReference>
<evidence type="ECO:0000313" key="1">
    <source>
        <dbReference type="EMBL" id="KAF6023412.1"/>
    </source>
</evidence>
<accession>A0A7J7JAX8</accession>
<reference evidence="1" key="1">
    <citation type="submission" date="2020-06" db="EMBL/GenBank/DDBJ databases">
        <title>Draft genome of Bugula neritina, a colonial animal packing powerful symbionts and potential medicines.</title>
        <authorList>
            <person name="Rayko M."/>
        </authorList>
    </citation>
    <scope>NUCLEOTIDE SEQUENCE [LARGE SCALE GENOMIC DNA]</scope>
    <source>
        <strain evidence="1">Kwan_BN1</strain>
    </source>
</reference>
<gene>
    <name evidence="1" type="ORF">EB796_018278</name>
</gene>
<comment type="caution">
    <text evidence="1">The sequence shown here is derived from an EMBL/GenBank/DDBJ whole genome shotgun (WGS) entry which is preliminary data.</text>
</comment>
<evidence type="ECO:0000313" key="2">
    <source>
        <dbReference type="Proteomes" id="UP000593567"/>
    </source>
</evidence>
<sequence length="368" mass="41917">MAGNSNKFQYGSPAIVKKRESKIQRAIVLQERFQKLECPFTESADETWITDLIFKPGEPRIRILQWLLSKLHYSTYNYLDTIYSHSEVRLKGILQVASSLGLCRPTDLELIEGKGSKSKQKAFINKLLDMVEVADNSQSNYPPSPSKYTIRDSMNVEDQFSRDCSLVDSIVTQQPVAQLFPSNIPVLPIDIVKGLERTAADRELREVLDIQELTEKAKLLGESMSRQCELLKQLQLEHDLGEVDRKARDTQLRRFKLILSELQQMMVNFNYCYENHIQPWCNREAPVLSKLGDKIVSVQRILNNFTTVVGAMKVIRASHGKLDRLASEEGKENISGSVDAPNEVKEKQLAELYKTLTSLEHSLNMSLT</sequence>
<dbReference type="GO" id="GO:0031023">
    <property type="term" value="P:microtubule organizing center organization"/>
    <property type="evidence" value="ECO:0007669"/>
    <property type="project" value="TreeGrafter"/>
</dbReference>
<dbReference type="Proteomes" id="UP000593567">
    <property type="component" value="Unassembled WGS sequence"/>
</dbReference>